<dbReference type="Gene3D" id="3.40.50.1440">
    <property type="entry name" value="Tubulin/FtsZ, GTPase domain"/>
    <property type="match status" value="1"/>
</dbReference>
<dbReference type="InterPro" id="IPR019605">
    <property type="entry name" value="Misato_II_tubulin-like"/>
</dbReference>
<evidence type="ECO:0000313" key="7">
    <source>
        <dbReference type="EMBL" id="KAI9277024.1"/>
    </source>
</evidence>
<evidence type="ECO:0000313" key="8">
    <source>
        <dbReference type="Proteomes" id="UP001209540"/>
    </source>
</evidence>
<dbReference type="PROSITE" id="PS00228">
    <property type="entry name" value="TUBULIN_B_AUTOREG"/>
    <property type="match status" value="1"/>
</dbReference>
<feature type="domain" description="Misato Segment II tubulin-like" evidence="5">
    <location>
        <begin position="2"/>
        <end position="115"/>
    </location>
</feature>
<comment type="subcellular location">
    <subcellularLocation>
        <location evidence="2">Mitochondrion</location>
    </subcellularLocation>
</comment>
<dbReference type="Proteomes" id="UP001209540">
    <property type="component" value="Unassembled WGS sequence"/>
</dbReference>
<comment type="similarity">
    <text evidence="3">Belongs to the misato family.</text>
</comment>
<evidence type="ECO:0000256" key="4">
    <source>
        <dbReference type="ARBA" id="ARBA00023128"/>
    </source>
</evidence>
<keyword evidence="8" id="KW-1185">Reference proteome</keyword>
<dbReference type="InterPro" id="IPR036525">
    <property type="entry name" value="Tubulin/FtsZ_GTPase_sf"/>
</dbReference>
<evidence type="ECO:0000259" key="5">
    <source>
        <dbReference type="Pfam" id="PF10644"/>
    </source>
</evidence>
<dbReference type="PANTHER" id="PTHR13391">
    <property type="entry name" value="MITOCHONDRIAL DISTRIBUTION REGULATOR MISATO"/>
    <property type="match status" value="1"/>
</dbReference>
<dbReference type="PANTHER" id="PTHR13391:SF0">
    <property type="entry name" value="PROTEIN MISATO HOMOLOG 1"/>
    <property type="match status" value="1"/>
</dbReference>
<feature type="domain" description="DML1/Misato tubulin" evidence="6">
    <location>
        <begin position="126"/>
        <end position="313"/>
    </location>
</feature>
<accession>A0AAD5PJ92</accession>
<evidence type="ECO:0000256" key="3">
    <source>
        <dbReference type="ARBA" id="ARBA00008507"/>
    </source>
</evidence>
<evidence type="ECO:0000259" key="6">
    <source>
        <dbReference type="Pfam" id="PF14881"/>
    </source>
</evidence>
<sequence length="314" mass="35834">MREIVTLQLGQLANFVGTHFWNTQEEYFTYGADPTESNVEIDHDILYRAGLSPTGAETYTPRVLVYDLKGGFGSLQKYNQLFAAEANDKVGWDQGINKVVQDQYPKNAYQQQLERMDVDPATEMVELDDNSVKTWSDFNRIYYHPRSMNQITTHNMDDTISPYHAYSVGRQSYSDYERETESFEDNFRHFVEECDNLQGFQVLASMDDAFSGFTEGLLHDVRDEFAKTPILCYSLQSSSLPTQERAKHRVALNRALGIARILDLCSSYIPLYTPSASHIRNSGLSNYIHPNCNSMYHTSAILSSAIETISLSFR</sequence>
<comment type="caution">
    <text evidence="7">The sequence shown here is derived from an EMBL/GenBank/DDBJ whole genome shotgun (WGS) entry which is preliminary data.</text>
</comment>
<keyword evidence="4" id="KW-0496">Mitochondrion</keyword>
<gene>
    <name evidence="7" type="ORF">BDA99DRAFT_124702</name>
</gene>
<dbReference type="InterPro" id="IPR013838">
    <property type="entry name" value="Beta-tubulin_BS"/>
</dbReference>
<dbReference type="GO" id="GO:0007005">
    <property type="term" value="P:mitochondrion organization"/>
    <property type="evidence" value="ECO:0007669"/>
    <property type="project" value="InterPro"/>
</dbReference>
<dbReference type="InterPro" id="IPR049942">
    <property type="entry name" value="DML1/Misato"/>
</dbReference>
<reference evidence="7" key="1">
    <citation type="journal article" date="2022" name="IScience">
        <title>Evolution of zygomycete secretomes and the origins of terrestrial fungal ecologies.</title>
        <authorList>
            <person name="Chang Y."/>
            <person name="Wang Y."/>
            <person name="Mondo S."/>
            <person name="Ahrendt S."/>
            <person name="Andreopoulos W."/>
            <person name="Barry K."/>
            <person name="Beard J."/>
            <person name="Benny G.L."/>
            <person name="Blankenship S."/>
            <person name="Bonito G."/>
            <person name="Cuomo C."/>
            <person name="Desiro A."/>
            <person name="Gervers K.A."/>
            <person name="Hundley H."/>
            <person name="Kuo A."/>
            <person name="LaButti K."/>
            <person name="Lang B.F."/>
            <person name="Lipzen A."/>
            <person name="O'Donnell K."/>
            <person name="Pangilinan J."/>
            <person name="Reynolds N."/>
            <person name="Sandor L."/>
            <person name="Smith M.E."/>
            <person name="Tsang A."/>
            <person name="Grigoriev I.V."/>
            <person name="Stajich J.E."/>
            <person name="Spatafora J.W."/>
        </authorList>
    </citation>
    <scope>NUCLEOTIDE SEQUENCE</scope>
    <source>
        <strain evidence="7">RSA 2281</strain>
    </source>
</reference>
<protein>
    <submittedName>
        <fullName evidence="7">Tubulin domain-containing protein</fullName>
    </submittedName>
</protein>
<name>A0AAD5PJ92_9FUNG</name>
<dbReference type="Pfam" id="PF14881">
    <property type="entry name" value="Tubulin_3"/>
    <property type="match status" value="1"/>
</dbReference>
<reference evidence="7" key="2">
    <citation type="submission" date="2023-02" db="EMBL/GenBank/DDBJ databases">
        <authorList>
            <consortium name="DOE Joint Genome Institute"/>
            <person name="Mondo S.J."/>
            <person name="Chang Y."/>
            <person name="Wang Y."/>
            <person name="Ahrendt S."/>
            <person name="Andreopoulos W."/>
            <person name="Barry K."/>
            <person name="Beard J."/>
            <person name="Benny G.L."/>
            <person name="Blankenship S."/>
            <person name="Bonito G."/>
            <person name="Cuomo C."/>
            <person name="Desiro A."/>
            <person name="Gervers K.A."/>
            <person name="Hundley H."/>
            <person name="Kuo A."/>
            <person name="LaButti K."/>
            <person name="Lang B.F."/>
            <person name="Lipzen A."/>
            <person name="O'Donnell K."/>
            <person name="Pangilinan J."/>
            <person name="Reynolds N."/>
            <person name="Sandor L."/>
            <person name="Smith M.W."/>
            <person name="Tsang A."/>
            <person name="Grigoriev I.V."/>
            <person name="Stajich J.E."/>
            <person name="Spatafora J.W."/>
        </authorList>
    </citation>
    <scope>NUCLEOTIDE SEQUENCE</scope>
    <source>
        <strain evidence="7">RSA 2281</strain>
    </source>
</reference>
<comment type="function">
    <text evidence="1">Involved in the partitioning of the mitochondrial organelle and mitochondrial DNA (mtDNA) inheritance.</text>
</comment>
<dbReference type="GO" id="GO:0005739">
    <property type="term" value="C:mitochondrion"/>
    <property type="evidence" value="ECO:0007669"/>
    <property type="project" value="UniProtKB-SubCell"/>
</dbReference>
<organism evidence="7 8">
    <name type="scientific">Phascolomyces articulosus</name>
    <dbReference type="NCBI Taxonomy" id="60185"/>
    <lineage>
        <taxon>Eukaryota</taxon>
        <taxon>Fungi</taxon>
        <taxon>Fungi incertae sedis</taxon>
        <taxon>Mucoromycota</taxon>
        <taxon>Mucoromycotina</taxon>
        <taxon>Mucoromycetes</taxon>
        <taxon>Mucorales</taxon>
        <taxon>Lichtheimiaceae</taxon>
        <taxon>Phascolomyces</taxon>
    </lineage>
</organism>
<dbReference type="CDD" id="cd06060">
    <property type="entry name" value="misato"/>
    <property type="match status" value="1"/>
</dbReference>
<dbReference type="AlphaFoldDB" id="A0AAD5PJ92"/>
<evidence type="ECO:0000256" key="2">
    <source>
        <dbReference type="ARBA" id="ARBA00004173"/>
    </source>
</evidence>
<proteinExistence type="inferred from homology"/>
<dbReference type="Pfam" id="PF10644">
    <property type="entry name" value="Misat_Tub_SegII"/>
    <property type="match status" value="1"/>
</dbReference>
<dbReference type="EMBL" id="JAIXMP010000002">
    <property type="protein sequence ID" value="KAI9277024.1"/>
    <property type="molecule type" value="Genomic_DNA"/>
</dbReference>
<dbReference type="InterPro" id="IPR029209">
    <property type="entry name" value="DML1/Misato_tubulin"/>
</dbReference>
<evidence type="ECO:0000256" key="1">
    <source>
        <dbReference type="ARBA" id="ARBA00003757"/>
    </source>
</evidence>
<dbReference type="SUPFAM" id="SSF52490">
    <property type="entry name" value="Tubulin nucleotide-binding domain-like"/>
    <property type="match status" value="1"/>
</dbReference>